<dbReference type="AlphaFoldDB" id="A0AAJ2VSP8"/>
<comment type="caution">
    <text evidence="1">The sequence shown here is derived from an EMBL/GenBank/DDBJ whole genome shotgun (WGS) entry which is preliminary data.</text>
</comment>
<reference evidence="1" key="1">
    <citation type="submission" date="2023-11" db="EMBL/GenBank/DDBJ databases">
        <title>MicrobeMod: A computational toolkit for identifying prokaryotic methylation and restriction-modification with nanopore sequencing.</title>
        <authorList>
            <person name="Crits-Christoph A."/>
            <person name="Kang S.C."/>
            <person name="Lee H."/>
            <person name="Ostrov N."/>
        </authorList>
    </citation>
    <scope>NUCLEOTIDE SEQUENCE</scope>
    <source>
        <strain evidence="1">ATCC BAA-953</strain>
    </source>
</reference>
<dbReference type="RefSeq" id="WP_198350052.1">
    <property type="nucleotide sequence ID" value="NZ_JABASV010000012.1"/>
</dbReference>
<proteinExistence type="predicted"/>
<accession>A0AAJ2VSP8</accession>
<protein>
    <submittedName>
        <fullName evidence="1">Uncharacterized protein</fullName>
    </submittedName>
</protein>
<dbReference type="EMBL" id="JAWXXT010000002">
    <property type="protein sequence ID" value="MDX5979650.1"/>
    <property type="molecule type" value="Genomic_DNA"/>
</dbReference>
<name>A0AAJ2VSP8_9GAMM</name>
<gene>
    <name evidence="1" type="ORF">SIL78_19045</name>
</gene>
<organism evidence="1 2">
    <name type="scientific">Vreelandella alkaliphila</name>
    <dbReference type="NCBI Taxonomy" id="272774"/>
    <lineage>
        <taxon>Bacteria</taxon>
        <taxon>Pseudomonadati</taxon>
        <taxon>Pseudomonadota</taxon>
        <taxon>Gammaproteobacteria</taxon>
        <taxon>Oceanospirillales</taxon>
        <taxon>Halomonadaceae</taxon>
        <taxon>Vreelandella</taxon>
    </lineage>
</organism>
<dbReference type="Proteomes" id="UP001276761">
    <property type="component" value="Unassembled WGS sequence"/>
</dbReference>
<sequence length="190" mass="21210">MTPLELLDDVKARFPLLLVQDQGQLQRLLRIALQAYQDKAGHICVLRLKASDLPPDTPTLQPPTGALAPIGGEDARGSAVFLQELSGDSPAWLLELTPCHIPPYTVRYFFDFVGMRYDQDHLPRGTTGLIGDYLYTLIDIINTQRQRQVNQASEIPYDHLRSDAELHQAKTEMELTIQEQAAIIPPVIAA</sequence>
<dbReference type="GeneID" id="303167638"/>
<evidence type="ECO:0000313" key="1">
    <source>
        <dbReference type="EMBL" id="MDX5979650.1"/>
    </source>
</evidence>
<evidence type="ECO:0000313" key="2">
    <source>
        <dbReference type="Proteomes" id="UP001276761"/>
    </source>
</evidence>